<organism evidence="6 7">
    <name type="scientific">Siminovitchia thermophila</name>
    <dbReference type="NCBI Taxonomy" id="1245522"/>
    <lineage>
        <taxon>Bacteria</taxon>
        <taxon>Bacillati</taxon>
        <taxon>Bacillota</taxon>
        <taxon>Bacilli</taxon>
        <taxon>Bacillales</taxon>
        <taxon>Bacillaceae</taxon>
        <taxon>Siminovitchia</taxon>
    </lineage>
</organism>
<evidence type="ECO:0000256" key="2">
    <source>
        <dbReference type="SAM" id="Coils"/>
    </source>
</evidence>
<dbReference type="InterPro" id="IPR001330">
    <property type="entry name" value="Prenyltrans"/>
</dbReference>
<evidence type="ECO:0000256" key="1">
    <source>
        <dbReference type="ARBA" id="ARBA00022737"/>
    </source>
</evidence>
<feature type="chain" id="PRO_5047407730" description="Prenyltransferase alpha-alpha toroid domain-containing protein" evidence="4">
    <location>
        <begin position="30"/>
        <end position="640"/>
    </location>
</feature>
<keyword evidence="3" id="KW-1133">Transmembrane helix</keyword>
<dbReference type="InterPro" id="IPR008930">
    <property type="entry name" value="Terpenoid_cyclase/PrenylTrfase"/>
</dbReference>
<dbReference type="Gene3D" id="1.50.10.20">
    <property type="match status" value="1"/>
</dbReference>
<accession>A0ABS2RAR9</accession>
<feature type="coiled-coil region" evidence="2">
    <location>
        <begin position="506"/>
        <end position="543"/>
    </location>
</feature>
<dbReference type="SUPFAM" id="SSF48239">
    <property type="entry name" value="Terpenoid cyclases/Protein prenyltransferases"/>
    <property type="match status" value="1"/>
</dbReference>
<evidence type="ECO:0000256" key="4">
    <source>
        <dbReference type="SAM" id="SignalP"/>
    </source>
</evidence>
<evidence type="ECO:0000259" key="5">
    <source>
        <dbReference type="Pfam" id="PF00432"/>
    </source>
</evidence>
<evidence type="ECO:0000256" key="3">
    <source>
        <dbReference type="SAM" id="Phobius"/>
    </source>
</evidence>
<dbReference type="Proteomes" id="UP000823485">
    <property type="component" value="Unassembled WGS sequence"/>
</dbReference>
<keyword evidence="3" id="KW-0472">Membrane</keyword>
<keyword evidence="1" id="KW-0677">Repeat</keyword>
<proteinExistence type="predicted"/>
<name>A0ABS2RAR9_9BACI</name>
<dbReference type="Pfam" id="PF00432">
    <property type="entry name" value="Prenyltrans"/>
    <property type="match status" value="2"/>
</dbReference>
<keyword evidence="2" id="KW-0175">Coiled coil</keyword>
<feature type="domain" description="Prenyltransferase alpha-alpha toroid" evidence="5">
    <location>
        <begin position="168"/>
        <end position="233"/>
    </location>
</feature>
<dbReference type="EMBL" id="JAFBFH010000024">
    <property type="protein sequence ID" value="MBM7716269.1"/>
    <property type="molecule type" value="Genomic_DNA"/>
</dbReference>
<sequence length="640" mass="72153">MQNNYVSRIVTVFIISVVTVVTMAASADAETPPVEPEALLEDIERVINWKKGSIGLSAGDPLLNNPFLENAGDTTGDWYPIGIGRIGYPDDYEAYLAVIGDTVTQRYQQKNKLSDSKATEWHRISLAILAMGGDPTQIGKDEKGQPINLIADGTYDRGKTKSLGKQGINGWIWGLITLDSMRYKVPKDASADRNDMIQAILRMQLPDGGFSLHGPQTDPDMTAMALQALAPYYNSEQVYTYEQKAAEEKVTKTVRQAVDEAIETLSTLQLDDGGYASQEAENVESIAQVVVALTALGIDPLQDERFIKNGNTLLDGLKKYQMNDGGFIHSETYDPENPSSLPNESNPMASEQALYALVALYRYYGDYRTLYDFRSEMDAPLKKQIHSLQHAIENLPEPVSNKDREKVKEIFSSYLKIPIAERSYVFNYAKLADAMNSLQIENTSERIAENIGETKSGNGTITPLFNQNAEVFSPAIFTKEDEDQAKKLPQKLTTEHYVEVVKLLEKLEAAENRNEYEHLLDDLHDKKAAIEKIKAEIEALNKDILDKLYPFHQLSIKDKDHVEDIVARYEQLSTYDKQKILSYEDVEKSKTQIDNLIRARMISIAIGIILVVATMVFIWRRRKRKLEKLKQKMLVTDENM</sequence>
<dbReference type="CDD" id="cd00688">
    <property type="entry name" value="ISOPREN_C2_like"/>
    <property type="match status" value="1"/>
</dbReference>
<feature type="transmembrane region" description="Helical" evidence="3">
    <location>
        <begin position="601"/>
        <end position="619"/>
    </location>
</feature>
<reference evidence="6 7" key="1">
    <citation type="submission" date="2021-01" db="EMBL/GenBank/DDBJ databases">
        <title>Genomic Encyclopedia of Type Strains, Phase IV (KMG-IV): sequencing the most valuable type-strain genomes for metagenomic binning, comparative biology and taxonomic classification.</title>
        <authorList>
            <person name="Goeker M."/>
        </authorList>
    </citation>
    <scope>NUCLEOTIDE SEQUENCE [LARGE SCALE GENOMIC DNA]</scope>
    <source>
        <strain evidence="6 7">DSM 105453</strain>
    </source>
</reference>
<keyword evidence="4" id="KW-0732">Signal</keyword>
<gene>
    <name evidence="6" type="ORF">JOC94_003289</name>
</gene>
<feature type="domain" description="Prenyltransferase alpha-alpha toroid" evidence="5">
    <location>
        <begin position="255"/>
        <end position="330"/>
    </location>
</feature>
<dbReference type="RefSeq" id="WP_205179834.1">
    <property type="nucleotide sequence ID" value="NZ_JAFBFH010000024.1"/>
</dbReference>
<protein>
    <recommendedName>
        <fullName evidence="5">Prenyltransferase alpha-alpha toroid domain-containing protein</fullName>
    </recommendedName>
</protein>
<evidence type="ECO:0000313" key="7">
    <source>
        <dbReference type="Proteomes" id="UP000823485"/>
    </source>
</evidence>
<evidence type="ECO:0000313" key="6">
    <source>
        <dbReference type="EMBL" id="MBM7716269.1"/>
    </source>
</evidence>
<comment type="caution">
    <text evidence="6">The sequence shown here is derived from an EMBL/GenBank/DDBJ whole genome shotgun (WGS) entry which is preliminary data.</text>
</comment>
<feature type="signal peptide" evidence="4">
    <location>
        <begin position="1"/>
        <end position="29"/>
    </location>
</feature>
<keyword evidence="7" id="KW-1185">Reference proteome</keyword>
<keyword evidence="3" id="KW-0812">Transmembrane</keyword>